<keyword evidence="8" id="KW-0769">Symport</keyword>
<keyword evidence="6 8" id="KW-1133">Transmembrane helix</keyword>
<feature type="transmembrane region" description="Helical" evidence="8">
    <location>
        <begin position="196"/>
        <end position="215"/>
    </location>
</feature>
<evidence type="ECO:0000313" key="9">
    <source>
        <dbReference type="EMBL" id="MDZ5761465.1"/>
    </source>
</evidence>
<evidence type="ECO:0000313" key="10">
    <source>
        <dbReference type="Proteomes" id="UP001289135"/>
    </source>
</evidence>
<dbReference type="Gene3D" id="1.20.1740.10">
    <property type="entry name" value="Amino acid/polyamine transporter I"/>
    <property type="match status" value="1"/>
</dbReference>
<dbReference type="PANTHER" id="PTHR30330:SF3">
    <property type="entry name" value="TRANSCRIPTIONAL REGULATOR, LRP FAMILY"/>
    <property type="match status" value="1"/>
</dbReference>
<protein>
    <submittedName>
        <fullName evidence="9">Sodium:alanine symporter family protein</fullName>
    </submittedName>
</protein>
<feature type="transmembrane region" description="Helical" evidence="8">
    <location>
        <begin position="222"/>
        <end position="245"/>
    </location>
</feature>
<name>A0AAE4VKV8_9RICK</name>
<feature type="transmembrane region" description="Helical" evidence="8">
    <location>
        <begin position="365"/>
        <end position="385"/>
    </location>
</feature>
<sequence>MNKYQSSILLFIEDFFSILYIIDNIIWNYIGLLVIIFIGIYLTVVSKGYQFSIILNLKHHIQKLIQDENKDQPGINPFSIYFASIGGMIGLGNLVSVVAALLIGGPGTLFWMWISALIGMLIKYSEIYLGIEYRVFSQNGYNGGPMYYLRHAFKDNKFLKKVLPIMSATFLCIYGADVSQFLIITDTMVTNFGFNRITVIICILLMLLMTTLGGIKHFSKICVIMMPPFMISYTIICIIILSLNYTKIPSALYLIIKSAFYGHSAIGGFLGSTMITAMHYGTSRAVYSGDIGIGYDSIIHSETRITKAEKQAPIAVMALLSNIFISSMSVLIVIITDKWTMIGFKPSEYIGEAIKTIIPSRYVNLYIGILFFISGFTTIAGFFVVGQKCATFINEKFGRIIYIFYGITVFSLFSFFDQNNVMLLMSVSGGILMIINLSGIFKMRKKIKMRI</sequence>
<comment type="caution">
    <text evidence="9">The sequence shown here is derived from an EMBL/GenBank/DDBJ whole genome shotgun (WGS) entry which is preliminary data.</text>
</comment>
<dbReference type="AlphaFoldDB" id="A0AAE4VKV8"/>
<dbReference type="EMBL" id="JARGYU010000002">
    <property type="protein sequence ID" value="MDZ5761465.1"/>
    <property type="molecule type" value="Genomic_DNA"/>
</dbReference>
<reference evidence="9" key="1">
    <citation type="submission" date="2023-02" db="EMBL/GenBank/DDBJ databases">
        <title>Host association and intracellularity evolved multiple times independently in the Rickettsiales.</title>
        <authorList>
            <person name="Castelli M."/>
            <person name="Nardi T."/>
            <person name="Gammuto L."/>
            <person name="Bellinzona G."/>
            <person name="Sabaneyeva E."/>
            <person name="Potekhin A."/>
            <person name="Serra V."/>
            <person name="Petroni G."/>
            <person name="Sassera D."/>
        </authorList>
    </citation>
    <scope>NUCLEOTIDE SEQUENCE</scope>
    <source>
        <strain evidence="9">USBL-36I1</strain>
    </source>
</reference>
<dbReference type="Proteomes" id="UP001289135">
    <property type="component" value="Unassembled WGS sequence"/>
</dbReference>
<feature type="transmembrane region" description="Helical" evidence="8">
    <location>
        <begin position="78"/>
        <end position="104"/>
    </location>
</feature>
<keyword evidence="7 8" id="KW-0472">Membrane</keyword>
<proteinExistence type="inferred from homology"/>
<feature type="transmembrane region" description="Helical" evidence="8">
    <location>
        <begin position="162"/>
        <end position="184"/>
    </location>
</feature>
<gene>
    <name evidence="9" type="ORF">Lyticum_00646</name>
</gene>
<evidence type="ECO:0000256" key="7">
    <source>
        <dbReference type="ARBA" id="ARBA00023136"/>
    </source>
</evidence>
<dbReference type="Pfam" id="PF01235">
    <property type="entry name" value="Na_Ala_symp"/>
    <property type="match status" value="1"/>
</dbReference>
<dbReference type="GO" id="GO:0005886">
    <property type="term" value="C:plasma membrane"/>
    <property type="evidence" value="ECO:0007669"/>
    <property type="project" value="UniProtKB-SubCell"/>
</dbReference>
<feature type="transmembrane region" description="Helical" evidence="8">
    <location>
        <begin position="33"/>
        <end position="57"/>
    </location>
</feature>
<dbReference type="PRINTS" id="PR00175">
    <property type="entry name" value="NAALASMPORT"/>
</dbReference>
<keyword evidence="8" id="KW-0997">Cell inner membrane</keyword>
<dbReference type="NCBIfam" id="TIGR00835">
    <property type="entry name" value="agcS"/>
    <property type="match status" value="1"/>
</dbReference>
<keyword evidence="10" id="KW-1185">Reference proteome</keyword>
<feature type="transmembrane region" description="Helical" evidence="8">
    <location>
        <begin position="422"/>
        <end position="441"/>
    </location>
</feature>
<feature type="transmembrane region" description="Helical" evidence="8">
    <location>
        <begin position="110"/>
        <end position="131"/>
    </location>
</feature>
<evidence type="ECO:0000256" key="2">
    <source>
        <dbReference type="ARBA" id="ARBA00009261"/>
    </source>
</evidence>
<feature type="transmembrane region" description="Helical" evidence="8">
    <location>
        <begin position="397"/>
        <end position="416"/>
    </location>
</feature>
<accession>A0AAE4VKV8</accession>
<dbReference type="InterPro" id="IPR001463">
    <property type="entry name" value="Na/Ala_symport"/>
</dbReference>
<evidence type="ECO:0000256" key="8">
    <source>
        <dbReference type="RuleBase" id="RU363064"/>
    </source>
</evidence>
<comment type="similarity">
    <text evidence="2 8">Belongs to the alanine or glycine:cation symporter (AGCS) (TC 2.A.25) family.</text>
</comment>
<feature type="transmembrane region" description="Helical" evidence="8">
    <location>
        <begin position="314"/>
        <end position="335"/>
    </location>
</feature>
<dbReference type="PANTHER" id="PTHR30330">
    <property type="entry name" value="AGSS FAMILY TRANSPORTER, SODIUM-ALANINE"/>
    <property type="match status" value="1"/>
</dbReference>
<keyword evidence="3 8" id="KW-0813">Transport</keyword>
<evidence type="ECO:0000256" key="5">
    <source>
        <dbReference type="ARBA" id="ARBA00022692"/>
    </source>
</evidence>
<comment type="subcellular location">
    <subcellularLocation>
        <location evidence="8">Cell inner membrane</location>
        <topology evidence="8">Multi-pass membrane protein</topology>
    </subcellularLocation>
    <subcellularLocation>
        <location evidence="1">Cell membrane</location>
        <topology evidence="1">Multi-pass membrane protein</topology>
    </subcellularLocation>
</comment>
<keyword evidence="5 8" id="KW-0812">Transmembrane</keyword>
<organism evidence="9 10">
    <name type="scientific">Lyticum sinuosum</name>
    <dbReference type="NCBI Taxonomy" id="1332059"/>
    <lineage>
        <taxon>Bacteria</taxon>
        <taxon>Pseudomonadati</taxon>
        <taxon>Pseudomonadota</taxon>
        <taxon>Alphaproteobacteria</taxon>
        <taxon>Rickettsiales</taxon>
        <taxon>Lyticum</taxon>
    </lineage>
</organism>
<evidence type="ECO:0000256" key="4">
    <source>
        <dbReference type="ARBA" id="ARBA00022475"/>
    </source>
</evidence>
<dbReference type="GO" id="GO:0005283">
    <property type="term" value="F:amino acid:sodium symporter activity"/>
    <property type="evidence" value="ECO:0007669"/>
    <property type="project" value="InterPro"/>
</dbReference>
<dbReference type="RefSeq" id="WP_322498887.1">
    <property type="nucleotide sequence ID" value="NZ_JARGYU010000002.1"/>
</dbReference>
<evidence type="ECO:0000256" key="6">
    <source>
        <dbReference type="ARBA" id="ARBA00022989"/>
    </source>
</evidence>
<evidence type="ECO:0000256" key="3">
    <source>
        <dbReference type="ARBA" id="ARBA00022448"/>
    </source>
</evidence>
<evidence type="ECO:0000256" key="1">
    <source>
        <dbReference type="ARBA" id="ARBA00004651"/>
    </source>
</evidence>
<keyword evidence="4" id="KW-1003">Cell membrane</keyword>